<dbReference type="AlphaFoldDB" id="A0A450YN23"/>
<sequence length="108" mass="12532">MIDFTEIIGFDWDRGNRRKNADKRGVSESEAEQVFLNHPLLLAEDAGHSQTERRFHALGVTILGRKSHITFTLRGEGTLIRIISVRDMHQKERAYYDRETEIGSRLLH</sequence>
<dbReference type="EMBL" id="CAADFT010000022">
    <property type="protein sequence ID" value="VFK42896.1"/>
    <property type="molecule type" value="Genomic_DNA"/>
</dbReference>
<gene>
    <name evidence="1" type="ORF">BECKTC1821D_GA0114238_10144</name>
    <name evidence="2" type="ORF">BECKTC1821E_GA0114239_10225</name>
    <name evidence="3" type="ORF">BECKTC1821F_GA0114240_101649</name>
</gene>
<dbReference type="InterPro" id="IPR007460">
    <property type="entry name" value="BrnT_toxin"/>
</dbReference>
<dbReference type="Pfam" id="PF04365">
    <property type="entry name" value="BrnT_toxin"/>
    <property type="match status" value="1"/>
</dbReference>
<dbReference type="Gene3D" id="3.10.450.530">
    <property type="entry name" value="Ribonuclease toxin, BrnT, of type II toxin-antitoxin system"/>
    <property type="match status" value="1"/>
</dbReference>
<dbReference type="InterPro" id="IPR038573">
    <property type="entry name" value="BrnT_sf"/>
</dbReference>
<protein>
    <submittedName>
        <fullName evidence="2">Uncharacterized protein</fullName>
    </submittedName>
</protein>
<dbReference type="EMBL" id="CAADFW010000016">
    <property type="protein sequence ID" value="VFK57311.1"/>
    <property type="molecule type" value="Genomic_DNA"/>
</dbReference>
<proteinExistence type="predicted"/>
<name>A0A450YN23_9GAMM</name>
<evidence type="ECO:0000313" key="1">
    <source>
        <dbReference type="EMBL" id="VFK42863.1"/>
    </source>
</evidence>
<evidence type="ECO:0000313" key="2">
    <source>
        <dbReference type="EMBL" id="VFK42896.1"/>
    </source>
</evidence>
<dbReference type="EMBL" id="CAADFS010000014">
    <property type="protein sequence ID" value="VFK42863.1"/>
    <property type="molecule type" value="Genomic_DNA"/>
</dbReference>
<evidence type="ECO:0000313" key="3">
    <source>
        <dbReference type="EMBL" id="VFK57311.1"/>
    </source>
</evidence>
<organism evidence="2">
    <name type="scientific">Candidatus Kentrum sp. TC</name>
    <dbReference type="NCBI Taxonomy" id="2126339"/>
    <lineage>
        <taxon>Bacteria</taxon>
        <taxon>Pseudomonadati</taxon>
        <taxon>Pseudomonadota</taxon>
        <taxon>Gammaproteobacteria</taxon>
        <taxon>Candidatus Kentrum</taxon>
    </lineage>
</organism>
<reference evidence="2" key="1">
    <citation type="submission" date="2019-02" db="EMBL/GenBank/DDBJ databases">
        <authorList>
            <person name="Gruber-Vodicka R. H."/>
            <person name="Seah K. B. B."/>
        </authorList>
    </citation>
    <scope>NUCLEOTIDE SEQUENCE</scope>
    <source>
        <strain evidence="1">BECK_BZ123</strain>
        <strain evidence="2">BECK_BZ125</strain>
        <strain evidence="3">BECK_BZ126</strain>
    </source>
</reference>
<accession>A0A450YN23</accession>